<accession>A0A0D4C1J9</accession>
<name>A0A0D4C1J9_9MICC</name>
<dbReference type="Pfam" id="PF13602">
    <property type="entry name" value="ADH_zinc_N_2"/>
    <property type="match status" value="1"/>
</dbReference>
<dbReference type="GO" id="GO:0016491">
    <property type="term" value="F:oxidoreductase activity"/>
    <property type="evidence" value="ECO:0007669"/>
    <property type="project" value="InterPro"/>
</dbReference>
<dbReference type="STRING" id="1618207.UM93_14740"/>
<dbReference type="InterPro" id="IPR013154">
    <property type="entry name" value="ADH-like_N"/>
</dbReference>
<dbReference type="InterPro" id="IPR050700">
    <property type="entry name" value="YIM1/Zinc_Alcohol_DH_Fams"/>
</dbReference>
<reference evidence="2 3" key="1">
    <citation type="journal article" date="2015" name="Genome Announc.">
        <title>Complete Genome Sequencing of Protease-Producing Novel Arthrobacter sp. Strain IHBB 11108 Using PacBio Single-Molecule Real-Time Sequencing Technology.</title>
        <authorList>
            <person name="Kiran S."/>
            <person name="Swarnkar M.K."/>
            <person name="Pal M."/>
            <person name="Thakur R."/>
            <person name="Tewari R."/>
            <person name="Singh A.K."/>
            <person name="Gulati A."/>
        </authorList>
    </citation>
    <scope>NUCLEOTIDE SEQUENCE [LARGE SCALE GENOMIC DNA]</scope>
    <source>
        <strain evidence="2 3">IHBB 11108</strain>
    </source>
</reference>
<dbReference type="CDD" id="cd05289">
    <property type="entry name" value="MDR_like_2"/>
    <property type="match status" value="1"/>
</dbReference>
<protein>
    <recommendedName>
        <fullName evidence="1">Enoyl reductase (ER) domain-containing protein</fullName>
    </recommendedName>
</protein>
<dbReference type="OrthoDB" id="3175656at2"/>
<dbReference type="PANTHER" id="PTHR11695:SF294">
    <property type="entry name" value="RETICULON-4-INTERACTING PROTEIN 1, MITOCHONDRIAL"/>
    <property type="match status" value="1"/>
</dbReference>
<dbReference type="KEGG" id="ari:UM93_14740"/>
<dbReference type="Proteomes" id="UP000061839">
    <property type="component" value="Chromosome"/>
</dbReference>
<dbReference type="Gene3D" id="3.40.50.720">
    <property type="entry name" value="NAD(P)-binding Rossmann-like Domain"/>
    <property type="match status" value="1"/>
</dbReference>
<dbReference type="PANTHER" id="PTHR11695">
    <property type="entry name" value="ALCOHOL DEHYDROGENASE RELATED"/>
    <property type="match status" value="1"/>
</dbReference>
<dbReference type="Gene3D" id="3.90.180.10">
    <property type="entry name" value="Medium-chain alcohol dehydrogenases, catalytic domain"/>
    <property type="match status" value="1"/>
</dbReference>
<feature type="domain" description="Enoyl reductase (ER)" evidence="1">
    <location>
        <begin position="13"/>
        <end position="305"/>
    </location>
</feature>
<dbReference type="InterPro" id="IPR011032">
    <property type="entry name" value="GroES-like_sf"/>
</dbReference>
<evidence type="ECO:0000313" key="3">
    <source>
        <dbReference type="Proteomes" id="UP000061839"/>
    </source>
</evidence>
<organism evidence="2 3">
    <name type="scientific">Psychromicrobium lacuslunae</name>
    <dbReference type="NCBI Taxonomy" id="1618207"/>
    <lineage>
        <taxon>Bacteria</taxon>
        <taxon>Bacillati</taxon>
        <taxon>Actinomycetota</taxon>
        <taxon>Actinomycetes</taxon>
        <taxon>Micrococcales</taxon>
        <taxon>Micrococcaceae</taxon>
        <taxon>Psychromicrobium</taxon>
    </lineage>
</organism>
<dbReference type="AlphaFoldDB" id="A0A0D4C1J9"/>
<sequence>MTSNKAVMHDRFGDVGALELRELPEKPLADSQLRITVSVAGLNPVDWQIVESAELAEMFGISTPAGFGNDFSGVVTEIGPQVTRWRVGDRVFGGARGAAVASSIVLEENHRSLRRTPDSISDLSAAVLDIAGRTASAVADALAVQPGETVLVGAAAGGVGSILTQLLVRAGVRVIGTGSASSFDYLRSLGAEPVDYSTDLKRQLIELTNGSIDAAADLYGTQVALVALELGAPAGRIVTIESENPPTGVQAIGGADARPGAIEELTDLIASGELGVPIAAVYSLEQFAEAVAFQRSRHAHGKVAIEMKQL</sequence>
<proteinExistence type="predicted"/>
<evidence type="ECO:0000259" key="1">
    <source>
        <dbReference type="SMART" id="SM00829"/>
    </source>
</evidence>
<dbReference type="SMART" id="SM00829">
    <property type="entry name" value="PKS_ER"/>
    <property type="match status" value="1"/>
</dbReference>
<keyword evidence="3" id="KW-1185">Reference proteome</keyword>
<dbReference type="InterPro" id="IPR020843">
    <property type="entry name" value="ER"/>
</dbReference>
<dbReference type="InterPro" id="IPR036291">
    <property type="entry name" value="NAD(P)-bd_dom_sf"/>
</dbReference>
<evidence type="ECO:0000313" key="2">
    <source>
        <dbReference type="EMBL" id="AJT42439.1"/>
    </source>
</evidence>
<dbReference type="HOGENOM" id="CLU_026673_3_3_11"/>
<dbReference type="PATRIC" id="fig|1618207.4.peg.3002"/>
<dbReference type="Pfam" id="PF08240">
    <property type="entry name" value="ADH_N"/>
    <property type="match status" value="1"/>
</dbReference>
<dbReference type="SUPFAM" id="SSF50129">
    <property type="entry name" value="GroES-like"/>
    <property type="match status" value="1"/>
</dbReference>
<dbReference type="SUPFAM" id="SSF51735">
    <property type="entry name" value="NAD(P)-binding Rossmann-fold domains"/>
    <property type="match status" value="1"/>
</dbReference>
<dbReference type="EMBL" id="CP011005">
    <property type="protein sequence ID" value="AJT42439.1"/>
    <property type="molecule type" value="Genomic_DNA"/>
</dbReference>
<gene>
    <name evidence="2" type="ORF">UM93_14740</name>
</gene>
<dbReference type="RefSeq" id="WP_045076292.1">
    <property type="nucleotide sequence ID" value="NZ_CP011005.1"/>
</dbReference>